<gene>
    <name evidence="6" type="ORF">PSDVSF_28390</name>
</gene>
<dbReference type="PROSITE" id="PS00786">
    <property type="entry name" value="5_NUCLEOTIDASE_2"/>
    <property type="match status" value="1"/>
</dbReference>
<evidence type="ECO:0000313" key="6">
    <source>
        <dbReference type="EMBL" id="BCS89597.1"/>
    </source>
</evidence>
<comment type="similarity">
    <text evidence="1 3">Belongs to the 5'-nucleotidase family.</text>
</comment>
<dbReference type="InterPro" id="IPR006179">
    <property type="entry name" value="5_nucleotidase/apyrase"/>
</dbReference>
<sequence length="574" mass="62553">MKKWFAVVVVCIALLVAQPSWSFDLTLLHVNDTHSYLDTTRDKLKPEGKSTYVEMGSWARLTSAVKQVRRERQNVALLHAGDVIQGDLYFMKYGGQPEMEFLNRLQFDAMVLGNHEFDKGPNFLIKLLQYTQVSVLSANIDAGQFPALEAQFKPYTILNFGTDKVGIIGLTTKETPTISSPGALRFEDEAATARKYVAMLERQGVNKIVLLTHVGFGRDKELAAKVPGVDVVVGGHSHTLLGDPATMKALGKTPEDTYPVTVKGANGDPVYVVTAWKWARILGRLDVTFNKKGVITAAEGKPILLLADSFRRKNAEKKKVEVQGVEREALLTFIRSNPMATIVAPDAEAEVFLTPFKKGVQAMRNEVIGVADVALPHIREPGVDEDGQELTQGSLIAPLVCQSMLDALATTGEPADIALTNGGGVRESVPQGNISVGTAYTLMPFNNTLVVLTMTGAQLTKALEGGVERGDGAFPYVAGARYSANMNLPEGSRVTSVDVMIEDGRWERVRATRAYRVVTNSFLASGGDGYVVLKNLKSKYDTGFGDAQSFIKYVKKKKNLMPLPFSGVTYITTK</sequence>
<feature type="domain" description="5'-Nucleotidase C-terminal" evidence="5">
    <location>
        <begin position="391"/>
        <end position="534"/>
    </location>
</feature>
<accession>A0ABN6EVU0</accession>
<feature type="chain" id="PRO_5044957618" evidence="3">
    <location>
        <begin position="23"/>
        <end position="574"/>
    </location>
</feature>
<dbReference type="InterPro" id="IPR004843">
    <property type="entry name" value="Calcineurin-like_PHP"/>
</dbReference>
<dbReference type="Pfam" id="PF00149">
    <property type="entry name" value="Metallophos"/>
    <property type="match status" value="1"/>
</dbReference>
<feature type="domain" description="Calcineurin-like phosphoesterase" evidence="4">
    <location>
        <begin position="26"/>
        <end position="239"/>
    </location>
</feature>
<evidence type="ECO:0000256" key="1">
    <source>
        <dbReference type="ARBA" id="ARBA00006654"/>
    </source>
</evidence>
<dbReference type="Proteomes" id="UP001053296">
    <property type="component" value="Chromosome"/>
</dbReference>
<evidence type="ECO:0000259" key="4">
    <source>
        <dbReference type="Pfam" id="PF00149"/>
    </source>
</evidence>
<dbReference type="Gene3D" id="3.90.780.10">
    <property type="entry name" value="5'-Nucleotidase, C-terminal domain"/>
    <property type="match status" value="1"/>
</dbReference>
<dbReference type="EMBL" id="AP024485">
    <property type="protein sequence ID" value="BCS89597.1"/>
    <property type="molecule type" value="Genomic_DNA"/>
</dbReference>
<keyword evidence="7" id="KW-1185">Reference proteome</keyword>
<evidence type="ECO:0000256" key="3">
    <source>
        <dbReference type="RuleBase" id="RU362119"/>
    </source>
</evidence>
<dbReference type="InterPro" id="IPR006146">
    <property type="entry name" value="5'-Nucleotdase_CS"/>
</dbReference>
<dbReference type="InterPro" id="IPR008334">
    <property type="entry name" value="5'-Nucleotdase_C"/>
</dbReference>
<keyword evidence="3" id="KW-0547">Nucleotide-binding</keyword>
<feature type="signal peptide" evidence="3">
    <location>
        <begin position="1"/>
        <end position="22"/>
    </location>
</feature>
<dbReference type="SUPFAM" id="SSF56300">
    <property type="entry name" value="Metallo-dependent phosphatases"/>
    <property type="match status" value="1"/>
</dbReference>
<evidence type="ECO:0000259" key="5">
    <source>
        <dbReference type="Pfam" id="PF02872"/>
    </source>
</evidence>
<dbReference type="SUPFAM" id="SSF55816">
    <property type="entry name" value="5'-nucleotidase (syn. UDP-sugar hydrolase), C-terminal domain"/>
    <property type="match status" value="1"/>
</dbReference>
<dbReference type="InterPro" id="IPR029052">
    <property type="entry name" value="Metallo-depent_PP-like"/>
</dbReference>
<name>A0ABN6EVU0_9BACT</name>
<dbReference type="PANTHER" id="PTHR11575">
    <property type="entry name" value="5'-NUCLEOTIDASE-RELATED"/>
    <property type="match status" value="1"/>
</dbReference>
<evidence type="ECO:0000313" key="7">
    <source>
        <dbReference type="Proteomes" id="UP001053296"/>
    </source>
</evidence>
<dbReference type="PRINTS" id="PR01607">
    <property type="entry name" value="APYRASEFAMLY"/>
</dbReference>
<dbReference type="Gene3D" id="3.60.21.10">
    <property type="match status" value="1"/>
</dbReference>
<keyword evidence="2 3" id="KW-0732">Signal</keyword>
<protein>
    <submittedName>
        <fullName evidence="6">Multifunctional 2',3'-cyclic-nucleotide 2'-phosphodiesterase/5'-nucleotidase/3'-nucleotidase</fullName>
    </submittedName>
</protein>
<keyword evidence="3" id="KW-0378">Hydrolase</keyword>
<evidence type="ECO:0000256" key="2">
    <source>
        <dbReference type="ARBA" id="ARBA00022729"/>
    </source>
</evidence>
<dbReference type="Pfam" id="PF02872">
    <property type="entry name" value="5_nucleotid_C"/>
    <property type="match status" value="1"/>
</dbReference>
<dbReference type="RefSeq" id="WP_229591564.1">
    <property type="nucleotide sequence ID" value="NZ_AP024485.1"/>
</dbReference>
<dbReference type="InterPro" id="IPR036907">
    <property type="entry name" value="5'-Nucleotdase_C_sf"/>
</dbReference>
<dbReference type="PANTHER" id="PTHR11575:SF24">
    <property type="entry name" value="5'-NUCLEOTIDASE"/>
    <property type="match status" value="1"/>
</dbReference>
<proteinExistence type="inferred from homology"/>
<organism evidence="6 7">
    <name type="scientific">Pseudodesulfovibrio sediminis</name>
    <dbReference type="NCBI Taxonomy" id="2810563"/>
    <lineage>
        <taxon>Bacteria</taxon>
        <taxon>Pseudomonadati</taxon>
        <taxon>Thermodesulfobacteriota</taxon>
        <taxon>Desulfovibrionia</taxon>
        <taxon>Desulfovibrionales</taxon>
        <taxon>Desulfovibrionaceae</taxon>
    </lineage>
</organism>
<reference evidence="6" key="1">
    <citation type="journal article" date="2022" name="Arch. Microbiol.">
        <title>Pseudodesulfovibrio sediminis sp. nov., a mesophilic and neutrophilic sulfate-reducing bacterium isolated from sediment of a brackish lake.</title>
        <authorList>
            <person name="Takahashi A."/>
            <person name="Kojima H."/>
            <person name="Watanabe M."/>
            <person name="Fukui M."/>
        </authorList>
    </citation>
    <scope>NUCLEOTIDE SEQUENCE</scope>
    <source>
        <strain evidence="6">SF6</strain>
    </source>
</reference>